<dbReference type="CDD" id="cd00075">
    <property type="entry name" value="HATPase"/>
    <property type="match status" value="1"/>
</dbReference>
<dbReference type="EC" id="2.7.13.3" evidence="3"/>
<dbReference type="Proteomes" id="UP000619041">
    <property type="component" value="Unassembled WGS sequence"/>
</dbReference>
<feature type="transmembrane region" description="Helical" evidence="11">
    <location>
        <begin position="166"/>
        <end position="184"/>
    </location>
</feature>
<evidence type="ECO:0000256" key="11">
    <source>
        <dbReference type="SAM" id="Phobius"/>
    </source>
</evidence>
<evidence type="ECO:0000256" key="9">
    <source>
        <dbReference type="ARBA" id="ARBA00023012"/>
    </source>
</evidence>
<organism evidence="14 15">
    <name type="scientific">Tsuneonella deserti</name>
    <dbReference type="NCBI Taxonomy" id="2035528"/>
    <lineage>
        <taxon>Bacteria</taxon>
        <taxon>Pseudomonadati</taxon>
        <taxon>Pseudomonadota</taxon>
        <taxon>Alphaproteobacteria</taxon>
        <taxon>Sphingomonadales</taxon>
        <taxon>Erythrobacteraceae</taxon>
        <taxon>Tsuneonella</taxon>
    </lineage>
</organism>
<feature type="domain" description="Histidine kinase" evidence="12">
    <location>
        <begin position="247"/>
        <end position="458"/>
    </location>
</feature>
<dbReference type="Gene3D" id="6.10.340.10">
    <property type="match status" value="1"/>
</dbReference>
<evidence type="ECO:0000256" key="5">
    <source>
        <dbReference type="ARBA" id="ARBA00022679"/>
    </source>
</evidence>
<dbReference type="PANTHER" id="PTHR45436:SF8">
    <property type="entry name" value="HISTIDINE KINASE"/>
    <property type="match status" value="1"/>
</dbReference>
<evidence type="ECO:0000256" key="4">
    <source>
        <dbReference type="ARBA" id="ARBA00022553"/>
    </source>
</evidence>
<keyword evidence="8 11" id="KW-1133">Transmembrane helix</keyword>
<comment type="caution">
    <text evidence="14">The sequence shown here is derived from an EMBL/GenBank/DDBJ whole genome shotgun (WGS) entry which is preliminary data.</text>
</comment>
<feature type="transmembrane region" description="Helical" evidence="11">
    <location>
        <begin position="16"/>
        <end position="37"/>
    </location>
</feature>
<gene>
    <name evidence="14" type="ORF">GCM10011515_09120</name>
</gene>
<comment type="catalytic activity">
    <reaction evidence="1">
        <text>ATP + protein L-histidine = ADP + protein N-phospho-L-histidine.</text>
        <dbReference type="EC" id="2.7.13.3"/>
    </reaction>
</comment>
<evidence type="ECO:0000256" key="1">
    <source>
        <dbReference type="ARBA" id="ARBA00000085"/>
    </source>
</evidence>
<evidence type="ECO:0000256" key="3">
    <source>
        <dbReference type="ARBA" id="ARBA00012438"/>
    </source>
</evidence>
<keyword evidence="15" id="KW-1185">Reference proteome</keyword>
<dbReference type="SMART" id="SM00387">
    <property type="entry name" value="HATPase_c"/>
    <property type="match status" value="1"/>
</dbReference>
<evidence type="ECO:0000313" key="15">
    <source>
        <dbReference type="Proteomes" id="UP000619041"/>
    </source>
</evidence>
<evidence type="ECO:0000256" key="8">
    <source>
        <dbReference type="ARBA" id="ARBA00022989"/>
    </source>
</evidence>
<dbReference type="InterPro" id="IPR036890">
    <property type="entry name" value="HATPase_C_sf"/>
</dbReference>
<dbReference type="GO" id="GO:0016301">
    <property type="term" value="F:kinase activity"/>
    <property type="evidence" value="ECO:0007669"/>
    <property type="project" value="UniProtKB-KW"/>
</dbReference>
<evidence type="ECO:0000313" key="14">
    <source>
        <dbReference type="EMBL" id="GGD91614.1"/>
    </source>
</evidence>
<evidence type="ECO:0000256" key="6">
    <source>
        <dbReference type="ARBA" id="ARBA00022692"/>
    </source>
</evidence>
<dbReference type="InterPro" id="IPR036097">
    <property type="entry name" value="HisK_dim/P_sf"/>
</dbReference>
<dbReference type="InterPro" id="IPR003660">
    <property type="entry name" value="HAMP_dom"/>
</dbReference>
<keyword evidence="7 14" id="KW-0418">Kinase</keyword>
<evidence type="ECO:0000256" key="7">
    <source>
        <dbReference type="ARBA" id="ARBA00022777"/>
    </source>
</evidence>
<dbReference type="InterPro" id="IPR003661">
    <property type="entry name" value="HisK_dim/P_dom"/>
</dbReference>
<keyword evidence="9" id="KW-0902">Two-component regulatory system</keyword>
<dbReference type="InterPro" id="IPR003594">
    <property type="entry name" value="HATPase_dom"/>
</dbReference>
<evidence type="ECO:0000256" key="2">
    <source>
        <dbReference type="ARBA" id="ARBA00004370"/>
    </source>
</evidence>
<keyword evidence="4" id="KW-0597">Phosphoprotein</keyword>
<evidence type="ECO:0000259" key="13">
    <source>
        <dbReference type="PROSITE" id="PS50885"/>
    </source>
</evidence>
<dbReference type="Gene3D" id="1.10.287.130">
    <property type="match status" value="1"/>
</dbReference>
<keyword evidence="6 11" id="KW-0812">Transmembrane</keyword>
<evidence type="ECO:0000259" key="12">
    <source>
        <dbReference type="PROSITE" id="PS50109"/>
    </source>
</evidence>
<dbReference type="EMBL" id="BMKL01000001">
    <property type="protein sequence ID" value="GGD91614.1"/>
    <property type="molecule type" value="Genomic_DNA"/>
</dbReference>
<dbReference type="SMART" id="SM00388">
    <property type="entry name" value="HisKA"/>
    <property type="match status" value="1"/>
</dbReference>
<dbReference type="Pfam" id="PF00512">
    <property type="entry name" value="HisKA"/>
    <property type="match status" value="1"/>
</dbReference>
<protein>
    <recommendedName>
        <fullName evidence="3">histidine kinase</fullName>
        <ecNumber evidence="3">2.7.13.3</ecNumber>
    </recommendedName>
</protein>
<name>A0ABQ1S317_9SPHN</name>
<feature type="domain" description="HAMP" evidence="13">
    <location>
        <begin position="186"/>
        <end position="239"/>
    </location>
</feature>
<keyword evidence="5" id="KW-0808">Transferase</keyword>
<comment type="subcellular location">
    <subcellularLocation>
        <location evidence="2">Membrane</location>
    </subcellularLocation>
</comment>
<dbReference type="PRINTS" id="PR00344">
    <property type="entry name" value="BCTRLSENSOR"/>
</dbReference>
<dbReference type="PROSITE" id="PS50885">
    <property type="entry name" value="HAMP"/>
    <property type="match status" value="1"/>
</dbReference>
<dbReference type="PANTHER" id="PTHR45436">
    <property type="entry name" value="SENSOR HISTIDINE KINASE YKOH"/>
    <property type="match status" value="1"/>
</dbReference>
<proteinExistence type="predicted"/>
<dbReference type="PROSITE" id="PS50109">
    <property type="entry name" value="HIS_KIN"/>
    <property type="match status" value="1"/>
</dbReference>
<dbReference type="InterPro" id="IPR050428">
    <property type="entry name" value="TCS_sensor_his_kinase"/>
</dbReference>
<sequence>MRSETGSLARSAALRGALWITLIALITTGAALTLQYVGTARLIEARQHALVDDEATALLGRYRDGGVLGVAGAIERAQKLPRINEFFYLLADPAGTPLAGNLVAWPANVEEPGYHTFTTEVVSTGGQPRQRRVEARAVLLEGGFRLLVGSLSDEQWVLRERYVSSILWSFLATGVLGLLLGFWYSRRGLAFLAAATATGERFLAGRLEERLPVSGVGDEYDRLAETINRSFEEVERLVSSLRAATDGLAHDLKTPLTRIRARLELAQIENATTGRLREVVTESRQDLDGMLRLIEKVLTLARAEETGGASFEWVRLDTIVAEAVELFEPVAEDKGVRLLAQINPVRMMGSPTLLAQAATNLLDNAIKYTPVGGEVRISLESGEEFARLTVADTGPGIPAELREKALLRFARLDASRSQPGSGLGLSIVSAAARVHRGMLTLSAGNPGLVVEISFKSVAAKAASVD</sequence>
<reference evidence="15" key="1">
    <citation type="journal article" date="2019" name="Int. J. Syst. Evol. Microbiol.">
        <title>The Global Catalogue of Microorganisms (GCM) 10K type strain sequencing project: providing services to taxonomists for standard genome sequencing and annotation.</title>
        <authorList>
            <consortium name="The Broad Institute Genomics Platform"/>
            <consortium name="The Broad Institute Genome Sequencing Center for Infectious Disease"/>
            <person name="Wu L."/>
            <person name="Ma J."/>
        </authorList>
    </citation>
    <scope>NUCLEOTIDE SEQUENCE [LARGE SCALE GENOMIC DNA]</scope>
    <source>
        <strain evidence="15">CGMCC 1.15959</strain>
    </source>
</reference>
<dbReference type="InterPro" id="IPR004358">
    <property type="entry name" value="Sig_transdc_His_kin-like_C"/>
</dbReference>
<dbReference type="CDD" id="cd00082">
    <property type="entry name" value="HisKA"/>
    <property type="match status" value="1"/>
</dbReference>
<keyword evidence="10 11" id="KW-0472">Membrane</keyword>
<dbReference type="Pfam" id="PF02518">
    <property type="entry name" value="HATPase_c"/>
    <property type="match status" value="1"/>
</dbReference>
<evidence type="ECO:0000256" key="10">
    <source>
        <dbReference type="ARBA" id="ARBA00023136"/>
    </source>
</evidence>
<dbReference type="SUPFAM" id="SSF47384">
    <property type="entry name" value="Homodimeric domain of signal transducing histidine kinase"/>
    <property type="match status" value="1"/>
</dbReference>
<accession>A0ABQ1S317</accession>
<dbReference type="Gene3D" id="3.30.565.10">
    <property type="entry name" value="Histidine kinase-like ATPase, C-terminal domain"/>
    <property type="match status" value="1"/>
</dbReference>
<dbReference type="SUPFAM" id="SSF55874">
    <property type="entry name" value="ATPase domain of HSP90 chaperone/DNA topoisomerase II/histidine kinase"/>
    <property type="match status" value="1"/>
</dbReference>
<dbReference type="InterPro" id="IPR005467">
    <property type="entry name" value="His_kinase_dom"/>
</dbReference>